<evidence type="ECO:0000313" key="2">
    <source>
        <dbReference type="EMBL" id="PPR86303.1"/>
    </source>
</evidence>
<name>A0A2P5W5D5_GOSBA</name>
<feature type="region of interest" description="Disordered" evidence="1">
    <location>
        <begin position="264"/>
        <end position="285"/>
    </location>
</feature>
<evidence type="ECO:0000313" key="3">
    <source>
        <dbReference type="Proteomes" id="UP000239757"/>
    </source>
</evidence>
<feature type="compositionally biased region" description="Polar residues" evidence="1">
    <location>
        <begin position="266"/>
        <end position="284"/>
    </location>
</feature>
<gene>
    <name evidence="2" type="ORF">GOBAR_AA34390</name>
</gene>
<evidence type="ECO:0000256" key="1">
    <source>
        <dbReference type="SAM" id="MobiDB-lite"/>
    </source>
</evidence>
<dbReference type="EMBL" id="KZ669046">
    <property type="protein sequence ID" value="PPR86303.1"/>
    <property type="molecule type" value="Genomic_DNA"/>
</dbReference>
<dbReference type="AlphaFoldDB" id="A0A2P5W5D5"/>
<proteinExistence type="predicted"/>
<accession>A0A2P5W5D5</accession>
<sequence length="331" mass="36577">MTRAKVVFRRPPLLCALVINPKPTVFSPFTKQQDLFPQIGPFTARYASRPSSIQRLAGNPTCFASRTSPGTRPYRGLTPAPANTQSPGHSPSYIPVENPAARTPSKPHRPLDNDSGNPGVYKTSSPRRFSNGRLLRLFSTSQLCLLNTTTGDPWPNGPGSVCTLNPVNTHSPGPSATTARYPRRPLHYAYFRPLLPYMAPHYLHVTSLAPPGAAVPPPFVFSLPNSLISLRLRTSTSQSPFRNVTPAPNRVFWSYSSLQPHYPANCSKSNNASTHHPRRNSNSLLRDPYHTDFDFTFRYSTPLEAHPIITPVSTISPSFFEKQLQGSFTTS</sequence>
<organism evidence="2 3">
    <name type="scientific">Gossypium barbadense</name>
    <name type="common">Sea Island cotton</name>
    <name type="synonym">Hibiscus barbadensis</name>
    <dbReference type="NCBI Taxonomy" id="3634"/>
    <lineage>
        <taxon>Eukaryota</taxon>
        <taxon>Viridiplantae</taxon>
        <taxon>Streptophyta</taxon>
        <taxon>Embryophyta</taxon>
        <taxon>Tracheophyta</taxon>
        <taxon>Spermatophyta</taxon>
        <taxon>Magnoliopsida</taxon>
        <taxon>eudicotyledons</taxon>
        <taxon>Gunneridae</taxon>
        <taxon>Pentapetalae</taxon>
        <taxon>rosids</taxon>
        <taxon>malvids</taxon>
        <taxon>Malvales</taxon>
        <taxon>Malvaceae</taxon>
        <taxon>Malvoideae</taxon>
        <taxon>Gossypium</taxon>
    </lineage>
</organism>
<reference evidence="2 3" key="1">
    <citation type="submission" date="2015-01" db="EMBL/GenBank/DDBJ databases">
        <title>Genome of allotetraploid Gossypium barbadense reveals genomic plasticity and fiber elongation in cotton evolution.</title>
        <authorList>
            <person name="Chen X."/>
            <person name="Liu X."/>
            <person name="Zhao B."/>
            <person name="Zheng H."/>
            <person name="Hu Y."/>
            <person name="Lu G."/>
            <person name="Yang C."/>
            <person name="Chen J."/>
            <person name="Shan C."/>
            <person name="Zhang L."/>
            <person name="Zhou Y."/>
            <person name="Wang L."/>
            <person name="Guo W."/>
            <person name="Bai Y."/>
            <person name="Ruan J."/>
            <person name="Shangguan X."/>
            <person name="Mao Y."/>
            <person name="Jiang J."/>
            <person name="Zhu Y."/>
            <person name="Lei J."/>
            <person name="Kang H."/>
            <person name="Chen S."/>
            <person name="He X."/>
            <person name="Wang R."/>
            <person name="Wang Y."/>
            <person name="Chen J."/>
            <person name="Wang L."/>
            <person name="Yu S."/>
            <person name="Wang B."/>
            <person name="Wei J."/>
            <person name="Song S."/>
            <person name="Lu X."/>
            <person name="Gao Z."/>
            <person name="Gu W."/>
            <person name="Deng X."/>
            <person name="Ma D."/>
            <person name="Wang S."/>
            <person name="Liang W."/>
            <person name="Fang L."/>
            <person name="Cai C."/>
            <person name="Zhu X."/>
            <person name="Zhou B."/>
            <person name="Zhang Y."/>
            <person name="Chen Z."/>
            <person name="Xu S."/>
            <person name="Zhu R."/>
            <person name="Wang S."/>
            <person name="Zhang T."/>
            <person name="Zhao G."/>
        </authorList>
    </citation>
    <scope>NUCLEOTIDE SEQUENCE [LARGE SCALE GENOMIC DNA]</scope>
    <source>
        <strain evidence="3">cv. Xinhai21</strain>
        <tissue evidence="2">Leaf</tissue>
    </source>
</reference>
<protein>
    <submittedName>
        <fullName evidence="2">Uncharacterized protein</fullName>
    </submittedName>
</protein>
<dbReference type="Proteomes" id="UP000239757">
    <property type="component" value="Unassembled WGS sequence"/>
</dbReference>
<feature type="region of interest" description="Disordered" evidence="1">
    <location>
        <begin position="57"/>
        <end position="126"/>
    </location>
</feature>